<dbReference type="InterPro" id="IPR036793">
    <property type="entry name" value="Asp_carbatrfase_reg_N_sf"/>
</dbReference>
<dbReference type="SUPFAM" id="SSF54893">
    <property type="entry name" value="Aspartate carbamoyltransferase, Regulatory-chain, N-terminal domain"/>
    <property type="match status" value="1"/>
</dbReference>
<dbReference type="InterPro" id="IPR020542">
    <property type="entry name" value="Asp_carbamoyltrfase_reg_C"/>
</dbReference>
<evidence type="ECO:0000259" key="5">
    <source>
        <dbReference type="Pfam" id="PF02748"/>
    </source>
</evidence>
<reference evidence="6" key="1">
    <citation type="journal article" date="2015" name="Nature">
        <title>Complex archaea that bridge the gap between prokaryotes and eukaryotes.</title>
        <authorList>
            <person name="Spang A."/>
            <person name="Saw J.H."/>
            <person name="Jorgensen S.L."/>
            <person name="Zaremba-Niedzwiedzka K."/>
            <person name="Martijn J."/>
            <person name="Lind A.E."/>
            <person name="van Eijk R."/>
            <person name="Schleper C."/>
            <person name="Guy L."/>
            <person name="Ettema T.J."/>
        </authorList>
    </citation>
    <scope>NUCLEOTIDE SEQUENCE</scope>
</reference>
<dbReference type="GO" id="GO:0006207">
    <property type="term" value="P:'de novo' pyrimidine nucleobase biosynthetic process"/>
    <property type="evidence" value="ECO:0007669"/>
    <property type="project" value="InterPro"/>
</dbReference>
<protein>
    <submittedName>
        <fullName evidence="6">Uncharacterized protein</fullName>
    </submittedName>
</protein>
<dbReference type="GO" id="GO:0009347">
    <property type="term" value="C:aspartate carbamoyltransferase complex"/>
    <property type="evidence" value="ECO:0007669"/>
    <property type="project" value="InterPro"/>
</dbReference>
<name>A0A0F9UE99_9ZZZZ</name>
<evidence type="ECO:0000256" key="2">
    <source>
        <dbReference type="ARBA" id="ARBA00022833"/>
    </source>
</evidence>
<dbReference type="Gene3D" id="3.30.70.140">
    <property type="entry name" value="Aspartate carbamoyltransferase regulatory subunit, N-terminal domain"/>
    <property type="match status" value="1"/>
</dbReference>
<dbReference type="InterPro" id="IPR002801">
    <property type="entry name" value="Asp_carbamoylTrfase_reg"/>
</dbReference>
<dbReference type="SUPFAM" id="SSF57825">
    <property type="entry name" value="Aspartate carbamoyltransferase, Regulatory-chain, C-terminal domain"/>
    <property type="match status" value="1"/>
</dbReference>
<accession>A0A0F9UE99</accession>
<dbReference type="PANTHER" id="PTHR35805">
    <property type="entry name" value="ASPARTATE CARBAMOYLTRANSFERASE REGULATORY CHAIN"/>
    <property type="match status" value="1"/>
</dbReference>
<dbReference type="Pfam" id="PF01948">
    <property type="entry name" value="PyrI"/>
    <property type="match status" value="1"/>
</dbReference>
<keyword evidence="2" id="KW-0862">Zinc</keyword>
<dbReference type="InterPro" id="IPR036792">
    <property type="entry name" value="Asp_carbatrfase_reg_C_sf"/>
</dbReference>
<keyword evidence="3" id="KW-0665">Pyrimidine biosynthesis</keyword>
<evidence type="ECO:0000259" key="4">
    <source>
        <dbReference type="Pfam" id="PF01948"/>
    </source>
</evidence>
<dbReference type="Gene3D" id="2.30.30.20">
    <property type="entry name" value="Aspartate carbamoyltransferase regulatory subunit, C-terminal domain"/>
    <property type="match status" value="1"/>
</dbReference>
<feature type="domain" description="Aspartate carbamoyltransferase regulatory subunit C-terminal" evidence="5">
    <location>
        <begin position="100"/>
        <end position="146"/>
    </location>
</feature>
<dbReference type="GO" id="GO:0006221">
    <property type="term" value="P:pyrimidine nucleotide biosynthetic process"/>
    <property type="evidence" value="ECO:0007669"/>
    <property type="project" value="UniProtKB-KW"/>
</dbReference>
<evidence type="ECO:0000256" key="1">
    <source>
        <dbReference type="ARBA" id="ARBA00022723"/>
    </source>
</evidence>
<sequence>MKERRIPAIKDGTVIDHLPSRDTFRIIRILNPQEFKHPINLALNLNSKKIGSKGVIKIDSRFLTQSEVNKIAILAPNATVSIIKNYKTTEKIQVKLPEELVGVLNCTNPVCITSKEVIISKFKVLREKPLEVKCHYCERVYGKDEVEIKGK</sequence>
<dbReference type="Pfam" id="PF02748">
    <property type="entry name" value="PyrI_C"/>
    <property type="match status" value="1"/>
</dbReference>
<dbReference type="AlphaFoldDB" id="A0A0F9UE99"/>
<keyword evidence="1" id="KW-0479">Metal-binding</keyword>
<organism evidence="6">
    <name type="scientific">marine sediment metagenome</name>
    <dbReference type="NCBI Taxonomy" id="412755"/>
    <lineage>
        <taxon>unclassified sequences</taxon>
        <taxon>metagenomes</taxon>
        <taxon>ecological metagenomes</taxon>
    </lineage>
</organism>
<dbReference type="PANTHER" id="PTHR35805:SF1">
    <property type="entry name" value="ASPARTATE CARBAMOYLTRANSFERASE REGULATORY CHAIN"/>
    <property type="match status" value="1"/>
</dbReference>
<dbReference type="NCBIfam" id="TIGR00240">
    <property type="entry name" value="ATCase_reg"/>
    <property type="match status" value="1"/>
</dbReference>
<gene>
    <name evidence="6" type="ORF">LCGC14_0540730</name>
</gene>
<dbReference type="GO" id="GO:0046872">
    <property type="term" value="F:metal ion binding"/>
    <property type="evidence" value="ECO:0007669"/>
    <property type="project" value="UniProtKB-KW"/>
</dbReference>
<proteinExistence type="inferred from homology"/>
<comment type="caution">
    <text evidence="6">The sequence shown here is derived from an EMBL/GenBank/DDBJ whole genome shotgun (WGS) entry which is preliminary data.</text>
</comment>
<dbReference type="InterPro" id="IPR020545">
    <property type="entry name" value="Asp_carbamoyltransf_reg_N"/>
</dbReference>
<feature type="domain" description="Aspartate carbamoyltransferase regulatory subunit N-terminal" evidence="4">
    <location>
        <begin position="5"/>
        <end position="95"/>
    </location>
</feature>
<dbReference type="EMBL" id="LAZR01000722">
    <property type="protein sequence ID" value="KKN59566.1"/>
    <property type="molecule type" value="Genomic_DNA"/>
</dbReference>
<evidence type="ECO:0000256" key="3">
    <source>
        <dbReference type="ARBA" id="ARBA00022975"/>
    </source>
</evidence>
<dbReference type="HAMAP" id="MF_00002">
    <property type="entry name" value="Asp_carb_tr_reg"/>
    <property type="match status" value="1"/>
</dbReference>
<evidence type="ECO:0000313" key="6">
    <source>
        <dbReference type="EMBL" id="KKN59566.1"/>
    </source>
</evidence>